<gene>
    <name evidence="2" type="ORF">NXF25_003105</name>
</gene>
<comment type="caution">
    <text evidence="2">The sequence shown here is derived from an EMBL/GenBank/DDBJ whole genome shotgun (WGS) entry which is preliminary data.</text>
</comment>
<feature type="region of interest" description="Disordered" evidence="1">
    <location>
        <begin position="34"/>
        <end position="75"/>
    </location>
</feature>
<feature type="compositionally biased region" description="Basic and acidic residues" evidence="1">
    <location>
        <begin position="38"/>
        <end position="75"/>
    </location>
</feature>
<evidence type="ECO:0000256" key="1">
    <source>
        <dbReference type="SAM" id="MobiDB-lite"/>
    </source>
</evidence>
<evidence type="ECO:0000313" key="2">
    <source>
        <dbReference type="EMBL" id="KAK9411930.1"/>
    </source>
</evidence>
<name>A0AAW1CDS7_CROAD</name>
<reference evidence="2 3" key="1">
    <citation type="journal article" date="2024" name="Proc. Natl. Acad. Sci. U.S.A.">
        <title>The genetic regulatory architecture and epigenomic basis for age-related changes in rattlesnake venom.</title>
        <authorList>
            <person name="Hogan M.P."/>
            <person name="Holding M.L."/>
            <person name="Nystrom G.S."/>
            <person name="Colston T.J."/>
            <person name="Bartlett D.A."/>
            <person name="Mason A.J."/>
            <person name="Ellsworth S.A."/>
            <person name="Rautsaw R.M."/>
            <person name="Lawrence K.C."/>
            <person name="Strickland J.L."/>
            <person name="He B."/>
            <person name="Fraser P."/>
            <person name="Margres M.J."/>
            <person name="Gilbert D.M."/>
            <person name="Gibbs H.L."/>
            <person name="Parkinson C.L."/>
            <person name="Rokyta D.R."/>
        </authorList>
    </citation>
    <scope>NUCLEOTIDE SEQUENCE [LARGE SCALE GENOMIC DNA]</scope>
    <source>
        <strain evidence="2">DRR0105</strain>
    </source>
</reference>
<feature type="region of interest" description="Disordered" evidence="1">
    <location>
        <begin position="120"/>
        <end position="139"/>
    </location>
</feature>
<organism evidence="2 3">
    <name type="scientific">Crotalus adamanteus</name>
    <name type="common">Eastern diamondback rattlesnake</name>
    <dbReference type="NCBI Taxonomy" id="8729"/>
    <lineage>
        <taxon>Eukaryota</taxon>
        <taxon>Metazoa</taxon>
        <taxon>Chordata</taxon>
        <taxon>Craniata</taxon>
        <taxon>Vertebrata</taxon>
        <taxon>Euteleostomi</taxon>
        <taxon>Lepidosauria</taxon>
        <taxon>Squamata</taxon>
        <taxon>Bifurcata</taxon>
        <taxon>Unidentata</taxon>
        <taxon>Episquamata</taxon>
        <taxon>Toxicofera</taxon>
        <taxon>Serpentes</taxon>
        <taxon>Colubroidea</taxon>
        <taxon>Viperidae</taxon>
        <taxon>Crotalinae</taxon>
        <taxon>Crotalus</taxon>
    </lineage>
</organism>
<dbReference type="AlphaFoldDB" id="A0AAW1CDS7"/>
<feature type="compositionally biased region" description="Acidic residues" evidence="1">
    <location>
        <begin position="123"/>
        <end position="135"/>
    </location>
</feature>
<dbReference type="PANTHER" id="PTHR41142:SF1">
    <property type="entry name" value="SI:DKEY-16J16.4"/>
    <property type="match status" value="1"/>
</dbReference>
<dbReference type="Proteomes" id="UP001474421">
    <property type="component" value="Unassembled WGS sequence"/>
</dbReference>
<sequence length="367" mass="41489">METRPPEIDIVRLGCPIGGARSSDSVLYKFHIARTSRGKRERERERERERKAAARARGECGKRKEKGDGRKSARERPAICEHVLNSSLAPWICTMLKILTKKLRNQSLNEIQPFQLKISYTPSDEEDSDDSEGENQELAQIDRERRRNCTLTPLATNQQQNQENQCCKVRAHFPSGLDHHSSEEELECITREFAAEKRKWSQVSRFGCCSDSCNTSSSDEEVKTLCGKSFRPVVEAVEGLRASTSPVLFSASPPKRLQSLVRTTSSRPIIFTSVGGSFEQGMPCKRHRQGYGDKVGRPSLDLEKMQQKMLFKKNCGTKTRIIKIRHINSSRPSPHFVYDPSIFAFQSLSTLKPLSPIAPVEEPSCAY</sequence>
<keyword evidence="3" id="KW-1185">Reference proteome</keyword>
<accession>A0AAW1CDS7</accession>
<dbReference type="EMBL" id="JAOTOJ010000001">
    <property type="protein sequence ID" value="KAK9411930.1"/>
    <property type="molecule type" value="Genomic_DNA"/>
</dbReference>
<evidence type="ECO:0000313" key="3">
    <source>
        <dbReference type="Proteomes" id="UP001474421"/>
    </source>
</evidence>
<proteinExistence type="predicted"/>
<protein>
    <submittedName>
        <fullName evidence="2">Uncharacterized protein</fullName>
    </submittedName>
</protein>
<dbReference type="PANTHER" id="PTHR41142">
    <property type="entry name" value="SI:DKEY-16J16.4"/>
    <property type="match status" value="1"/>
</dbReference>